<evidence type="ECO:0000256" key="4">
    <source>
        <dbReference type="ARBA" id="ARBA00022679"/>
    </source>
</evidence>
<evidence type="ECO:0000313" key="8">
    <source>
        <dbReference type="EMBL" id="TDP61039.1"/>
    </source>
</evidence>
<dbReference type="Gene3D" id="3.30.565.10">
    <property type="entry name" value="Histidine kinase-like ATPase, C-terminal domain"/>
    <property type="match status" value="1"/>
</dbReference>
<dbReference type="RefSeq" id="WP_133531989.1">
    <property type="nucleotide sequence ID" value="NZ_SNXR01000011.1"/>
</dbReference>
<dbReference type="CDD" id="cd00082">
    <property type="entry name" value="HisKA"/>
    <property type="match status" value="1"/>
</dbReference>
<accession>A0A4R6QHH7</accession>
<organism evidence="8 9">
    <name type="scientific">Flavobacterium dankookense</name>
    <dbReference type="NCBI Taxonomy" id="706186"/>
    <lineage>
        <taxon>Bacteria</taxon>
        <taxon>Pseudomonadati</taxon>
        <taxon>Bacteroidota</taxon>
        <taxon>Flavobacteriia</taxon>
        <taxon>Flavobacteriales</taxon>
        <taxon>Flavobacteriaceae</taxon>
        <taxon>Flavobacterium</taxon>
    </lineage>
</organism>
<dbReference type="PANTHER" id="PTHR43047">
    <property type="entry name" value="TWO-COMPONENT HISTIDINE PROTEIN KINASE"/>
    <property type="match status" value="1"/>
</dbReference>
<dbReference type="SUPFAM" id="SSF47384">
    <property type="entry name" value="Homodimeric domain of signal transducing histidine kinase"/>
    <property type="match status" value="1"/>
</dbReference>
<dbReference type="InterPro" id="IPR004358">
    <property type="entry name" value="Sig_transdc_His_kin-like_C"/>
</dbReference>
<dbReference type="GO" id="GO:0009927">
    <property type="term" value="F:histidine phosphotransfer kinase activity"/>
    <property type="evidence" value="ECO:0007669"/>
    <property type="project" value="TreeGrafter"/>
</dbReference>
<evidence type="ECO:0000256" key="1">
    <source>
        <dbReference type="ARBA" id="ARBA00000085"/>
    </source>
</evidence>
<keyword evidence="9" id="KW-1185">Reference proteome</keyword>
<dbReference type="SMART" id="SM00388">
    <property type="entry name" value="HisKA"/>
    <property type="match status" value="1"/>
</dbReference>
<dbReference type="Proteomes" id="UP000295260">
    <property type="component" value="Unassembled WGS sequence"/>
</dbReference>
<keyword evidence="6" id="KW-0812">Transmembrane</keyword>
<feature type="transmembrane region" description="Helical" evidence="6">
    <location>
        <begin position="16"/>
        <end position="37"/>
    </location>
</feature>
<keyword evidence="6" id="KW-1133">Transmembrane helix</keyword>
<dbReference type="SUPFAM" id="SSF55874">
    <property type="entry name" value="ATPase domain of HSP90 chaperone/DNA topoisomerase II/histidine kinase"/>
    <property type="match status" value="1"/>
</dbReference>
<evidence type="ECO:0000256" key="3">
    <source>
        <dbReference type="ARBA" id="ARBA00022553"/>
    </source>
</evidence>
<feature type="domain" description="Histidine kinase" evidence="7">
    <location>
        <begin position="354"/>
        <end position="575"/>
    </location>
</feature>
<sequence length="576" mass="65843">MNSIYFKNLNFQNRKLVHYTLLACIILLQIVVVVIWYNETANEDKLSKALTNVSNANEVGKLTSEMNSAIIASQKHFNTYIDTKNQTSLDDYLLSLNKTSLLIDSLRISTNNSEAFKKVLSKRNRTESEIKHIKASIDSIIDKQLYPTPLDVASPFQFNVLNYNKVLDSINTNTFIKVDSVSRKGLFSRLADAFSGKIEIQKEQLNTVITMKYKDKVKTGTLEEQMKYLITSSNKYYETEFKRLKNSFVNLRQKDSKLIQFNNQLLMLSQNVLPDFNNAANSFKSDSQKEFQNQYETNKKVRNYSIAALIFLMFVISLILFGFTRLAFEYEKRLTVAQEKISKSLSFKNRIIGMISHEIRSPLSIISIYSKKISASVKDEEVKETFKSIQFTTNSLQLLSNQILEYSKDENHKLELKNKNFYLKSELEQIITSMSSFVETKANKIMLQSNIKTDYEVYADVAKIHQLFYNIIGNANKFTENGKINVNINADSSSEYEVTLNIDIIDNGIGINEKELESIFEPYYQGSVSSDINNLGIGLGLNLCKEIIELFEGTITATSKENKGTKVTFNLVLSKV</sequence>
<dbReference type="OrthoDB" id="9815750at2"/>
<dbReference type="PRINTS" id="PR00344">
    <property type="entry name" value="BCTRLSENSOR"/>
</dbReference>
<keyword evidence="3" id="KW-0597">Phosphoprotein</keyword>
<evidence type="ECO:0000256" key="6">
    <source>
        <dbReference type="SAM" id="Phobius"/>
    </source>
</evidence>
<evidence type="ECO:0000259" key="7">
    <source>
        <dbReference type="PROSITE" id="PS50109"/>
    </source>
</evidence>
<dbReference type="EC" id="2.7.13.3" evidence="2"/>
<dbReference type="InterPro" id="IPR005467">
    <property type="entry name" value="His_kinase_dom"/>
</dbReference>
<keyword evidence="5 8" id="KW-0418">Kinase</keyword>
<dbReference type="InterPro" id="IPR036890">
    <property type="entry name" value="HATPase_C_sf"/>
</dbReference>
<dbReference type="Pfam" id="PF00512">
    <property type="entry name" value="HisKA"/>
    <property type="match status" value="1"/>
</dbReference>
<dbReference type="EMBL" id="SNXR01000011">
    <property type="protein sequence ID" value="TDP61039.1"/>
    <property type="molecule type" value="Genomic_DNA"/>
</dbReference>
<dbReference type="InterPro" id="IPR003661">
    <property type="entry name" value="HisK_dim/P_dom"/>
</dbReference>
<evidence type="ECO:0000256" key="5">
    <source>
        <dbReference type="ARBA" id="ARBA00022777"/>
    </source>
</evidence>
<feature type="transmembrane region" description="Helical" evidence="6">
    <location>
        <begin position="304"/>
        <end position="323"/>
    </location>
</feature>
<dbReference type="PROSITE" id="PS50109">
    <property type="entry name" value="HIS_KIN"/>
    <property type="match status" value="1"/>
</dbReference>
<name>A0A4R6QHH7_9FLAO</name>
<keyword evidence="4" id="KW-0808">Transferase</keyword>
<gene>
    <name evidence="8" type="ORF">BC748_0647</name>
</gene>
<evidence type="ECO:0000256" key="2">
    <source>
        <dbReference type="ARBA" id="ARBA00012438"/>
    </source>
</evidence>
<comment type="catalytic activity">
    <reaction evidence="1">
        <text>ATP + protein L-histidine = ADP + protein N-phospho-L-histidine.</text>
        <dbReference type="EC" id="2.7.13.3"/>
    </reaction>
</comment>
<dbReference type="PANTHER" id="PTHR43047:SF72">
    <property type="entry name" value="OSMOSENSING HISTIDINE PROTEIN KINASE SLN1"/>
    <property type="match status" value="1"/>
</dbReference>
<dbReference type="InterPro" id="IPR036097">
    <property type="entry name" value="HisK_dim/P_sf"/>
</dbReference>
<comment type="caution">
    <text evidence="8">The sequence shown here is derived from an EMBL/GenBank/DDBJ whole genome shotgun (WGS) entry which is preliminary data.</text>
</comment>
<dbReference type="GO" id="GO:0005886">
    <property type="term" value="C:plasma membrane"/>
    <property type="evidence" value="ECO:0007669"/>
    <property type="project" value="TreeGrafter"/>
</dbReference>
<reference evidence="8 9" key="1">
    <citation type="submission" date="2019-03" db="EMBL/GenBank/DDBJ databases">
        <title>Genomic Encyclopedia of Archaeal and Bacterial Type Strains, Phase II (KMG-II): from individual species to whole genera.</title>
        <authorList>
            <person name="Goeker M."/>
        </authorList>
    </citation>
    <scope>NUCLEOTIDE SEQUENCE [LARGE SCALE GENOMIC DNA]</scope>
    <source>
        <strain evidence="8 9">DSM 25687</strain>
    </source>
</reference>
<dbReference type="Pfam" id="PF02518">
    <property type="entry name" value="HATPase_c"/>
    <property type="match status" value="1"/>
</dbReference>
<protein>
    <recommendedName>
        <fullName evidence="2">histidine kinase</fullName>
        <ecNumber evidence="2">2.7.13.3</ecNumber>
    </recommendedName>
</protein>
<evidence type="ECO:0000313" key="9">
    <source>
        <dbReference type="Proteomes" id="UP000295260"/>
    </source>
</evidence>
<dbReference type="GO" id="GO:0000155">
    <property type="term" value="F:phosphorelay sensor kinase activity"/>
    <property type="evidence" value="ECO:0007669"/>
    <property type="project" value="InterPro"/>
</dbReference>
<proteinExistence type="predicted"/>
<dbReference type="SMART" id="SM00387">
    <property type="entry name" value="HATPase_c"/>
    <property type="match status" value="1"/>
</dbReference>
<dbReference type="AlphaFoldDB" id="A0A4R6QHH7"/>
<dbReference type="InterPro" id="IPR003594">
    <property type="entry name" value="HATPase_dom"/>
</dbReference>
<keyword evidence="6" id="KW-0472">Membrane</keyword>
<dbReference type="Gene3D" id="1.10.287.130">
    <property type="match status" value="1"/>
</dbReference>